<dbReference type="Proteomes" id="UP000294958">
    <property type="component" value="Unassembled WGS sequence"/>
</dbReference>
<comment type="caution">
    <text evidence="1">The sequence shown here is derived from an EMBL/GenBank/DDBJ whole genome shotgun (WGS) entry which is preliminary data.</text>
</comment>
<protein>
    <submittedName>
        <fullName evidence="1">Metal-binding protein</fullName>
    </submittedName>
    <submittedName>
        <fullName evidence="2">Uncharacterized protein DUF177 involved in 23S rRNA accumulation</fullName>
    </submittedName>
</protein>
<dbReference type="InterPro" id="IPR003772">
    <property type="entry name" value="YceD"/>
</dbReference>
<evidence type="ECO:0000313" key="4">
    <source>
        <dbReference type="Proteomes" id="UP000294958"/>
    </source>
</evidence>
<dbReference type="Pfam" id="PF02620">
    <property type="entry name" value="YceD"/>
    <property type="match status" value="1"/>
</dbReference>
<dbReference type="EMBL" id="SNZF01000001">
    <property type="protein sequence ID" value="TDR38175.1"/>
    <property type="molecule type" value="Genomic_DNA"/>
</dbReference>
<dbReference type="EMBL" id="JENY01000004">
    <property type="protein sequence ID" value="EXL09800.1"/>
    <property type="molecule type" value="Genomic_DNA"/>
</dbReference>
<organism evidence="1 3">
    <name type="scientific">Aquamicrobium defluvii</name>
    <dbReference type="NCBI Taxonomy" id="69279"/>
    <lineage>
        <taxon>Bacteria</taxon>
        <taxon>Pseudomonadati</taxon>
        <taxon>Pseudomonadota</taxon>
        <taxon>Alphaproteobacteria</taxon>
        <taxon>Hyphomicrobiales</taxon>
        <taxon>Phyllobacteriaceae</taxon>
        <taxon>Aquamicrobium</taxon>
    </lineage>
</organism>
<dbReference type="PATRIC" id="fig|69279.3.peg.753"/>
<dbReference type="RefSeq" id="WP_035023664.1">
    <property type="nucleotide sequence ID" value="NZ_KK073879.1"/>
</dbReference>
<name>A0A011VN51_9HYPH</name>
<dbReference type="AlphaFoldDB" id="A0A011VN51"/>
<dbReference type="eggNOG" id="COG1399">
    <property type="taxonomic scope" value="Bacteria"/>
</dbReference>
<evidence type="ECO:0000313" key="1">
    <source>
        <dbReference type="EMBL" id="EXL09800.1"/>
    </source>
</evidence>
<dbReference type="HOGENOM" id="CLU_088841_0_0_5"/>
<gene>
    <name evidence="1" type="ORF">BG36_17655</name>
    <name evidence="2" type="ORF">DES43_101244</name>
</gene>
<reference evidence="2 4" key="2">
    <citation type="submission" date="2019-03" db="EMBL/GenBank/DDBJ databases">
        <title>Genomic Encyclopedia of Type Strains, Phase IV (KMG-IV): sequencing the most valuable type-strain genomes for metagenomic binning, comparative biology and taxonomic classification.</title>
        <authorList>
            <person name="Goeker M."/>
        </authorList>
    </citation>
    <scope>NUCLEOTIDE SEQUENCE [LARGE SCALE GENOMIC DNA]</scope>
    <source>
        <strain evidence="2 4">DSM 11603</strain>
    </source>
</reference>
<dbReference type="OrthoDB" id="8443793at2"/>
<reference evidence="1 3" key="1">
    <citation type="submission" date="2014-02" db="EMBL/GenBank/DDBJ databases">
        <title>Aquamicrobium defluvii Genome sequencing.</title>
        <authorList>
            <person name="Wang X."/>
        </authorList>
    </citation>
    <scope>NUCLEOTIDE SEQUENCE [LARGE SCALE GENOMIC DNA]</scope>
    <source>
        <strain evidence="1 3">W13Z1</strain>
    </source>
</reference>
<dbReference type="Proteomes" id="UP000019849">
    <property type="component" value="Unassembled WGS sequence"/>
</dbReference>
<evidence type="ECO:0000313" key="2">
    <source>
        <dbReference type="EMBL" id="TDR38175.1"/>
    </source>
</evidence>
<keyword evidence="4" id="KW-1185">Reference proteome</keyword>
<dbReference type="STRING" id="69279.BG36_17655"/>
<evidence type="ECO:0000313" key="3">
    <source>
        <dbReference type="Proteomes" id="UP000019849"/>
    </source>
</evidence>
<sequence length="180" mass="19352">MKDAEATSPVSFEVHVARLPQKGLPVVVEADEAQRRALAAAHGLFSVESYRAEMLVTAWKRSGVKVSGHVVADITQSCVVTLQPVAARIDEAVEGVFLPQDSKLARFDQNGEMLLDSEGPDSPELFTGDTIDVGALAEEFFGLAIDPYPRKAGATLDTSSLDGPEENEFQKKLRGLLGKV</sequence>
<proteinExistence type="predicted"/>
<accession>A0A011VN51</accession>